<dbReference type="OrthoDB" id="10390712at2759"/>
<dbReference type="Proteomes" id="UP000499080">
    <property type="component" value="Unassembled WGS sequence"/>
</dbReference>
<name>A0A4Y2GSL2_ARAVE</name>
<dbReference type="AlphaFoldDB" id="A0A4Y2GSL2"/>
<keyword evidence="2" id="KW-1185">Reference proteome</keyword>
<evidence type="ECO:0000313" key="2">
    <source>
        <dbReference type="Proteomes" id="UP000499080"/>
    </source>
</evidence>
<gene>
    <name evidence="1" type="ORF">AVEN_224874_1</name>
</gene>
<proteinExistence type="predicted"/>
<comment type="caution">
    <text evidence="1">The sequence shown here is derived from an EMBL/GenBank/DDBJ whole genome shotgun (WGS) entry which is preliminary data.</text>
</comment>
<organism evidence="1 2">
    <name type="scientific">Araneus ventricosus</name>
    <name type="common">Orbweaver spider</name>
    <name type="synonym">Epeira ventricosa</name>
    <dbReference type="NCBI Taxonomy" id="182803"/>
    <lineage>
        <taxon>Eukaryota</taxon>
        <taxon>Metazoa</taxon>
        <taxon>Ecdysozoa</taxon>
        <taxon>Arthropoda</taxon>
        <taxon>Chelicerata</taxon>
        <taxon>Arachnida</taxon>
        <taxon>Araneae</taxon>
        <taxon>Araneomorphae</taxon>
        <taxon>Entelegynae</taxon>
        <taxon>Araneoidea</taxon>
        <taxon>Araneidae</taxon>
        <taxon>Araneus</taxon>
    </lineage>
</organism>
<sequence length="130" mass="14784">MKLESIFNFRVNLGIVLSSLEYQSSVTKLETRKLSGVDAVKFSKSGPFHHKSLAASAFTSSPREMISAGLHYDGICFHWKSLVNCWIWDTRLQTKVLRRFGEVLIHARAIVESDHNCTDSICIFRADMTF</sequence>
<dbReference type="EMBL" id="BGPR01001570">
    <property type="protein sequence ID" value="GBM56962.1"/>
    <property type="molecule type" value="Genomic_DNA"/>
</dbReference>
<accession>A0A4Y2GSL2</accession>
<protein>
    <submittedName>
        <fullName evidence="1">Uncharacterized protein</fullName>
    </submittedName>
</protein>
<evidence type="ECO:0000313" key="1">
    <source>
        <dbReference type="EMBL" id="GBM56962.1"/>
    </source>
</evidence>
<reference evidence="1 2" key="1">
    <citation type="journal article" date="2019" name="Sci. Rep.">
        <title>Orb-weaving spider Araneus ventricosus genome elucidates the spidroin gene catalogue.</title>
        <authorList>
            <person name="Kono N."/>
            <person name="Nakamura H."/>
            <person name="Ohtoshi R."/>
            <person name="Moran D.A.P."/>
            <person name="Shinohara A."/>
            <person name="Yoshida Y."/>
            <person name="Fujiwara M."/>
            <person name="Mori M."/>
            <person name="Tomita M."/>
            <person name="Arakawa K."/>
        </authorList>
    </citation>
    <scope>NUCLEOTIDE SEQUENCE [LARGE SCALE GENOMIC DNA]</scope>
</reference>